<sequence length="210" mass="23511">MPMHFKPWCVSKPSTPDHELRNNIKFVCEEKRMTGCSLIQSEGPCFNPNTAINHDSAMISRGGSRIRSLRVSSEPVFRSQEIEVASFGGSNIDHSAWEDKKNPSKSRFPVQVASFGGSNIDLSAWEDKKNPSESCFPTQVLLKKSVEILVLCIIKFIHYSWHLLRLSNDSKSCLLKPSIKRLLAAESPQGVLRTPDTVAKSRSQRVVKSL</sequence>
<dbReference type="STRING" id="33114.A0A2G2XDY4"/>
<evidence type="ECO:0000313" key="4">
    <source>
        <dbReference type="Proteomes" id="UP000224567"/>
    </source>
</evidence>
<feature type="domain" description="X8" evidence="2">
    <location>
        <begin position="7"/>
        <end position="66"/>
    </location>
</feature>
<dbReference type="Proteomes" id="UP000224567">
    <property type="component" value="Unassembled WGS sequence"/>
</dbReference>
<reference evidence="3 4" key="1">
    <citation type="journal article" date="2017" name="Genome Biol.">
        <title>New reference genome sequences of hot pepper reveal the massive evolution of plant disease-resistance genes by retroduplication.</title>
        <authorList>
            <person name="Kim S."/>
            <person name="Park J."/>
            <person name="Yeom S.I."/>
            <person name="Kim Y.M."/>
            <person name="Seo E."/>
            <person name="Kim K.T."/>
            <person name="Kim M.S."/>
            <person name="Lee J.M."/>
            <person name="Cheong K."/>
            <person name="Shin H.S."/>
            <person name="Kim S.B."/>
            <person name="Han K."/>
            <person name="Lee J."/>
            <person name="Park M."/>
            <person name="Lee H.A."/>
            <person name="Lee H.Y."/>
            <person name="Lee Y."/>
            <person name="Oh S."/>
            <person name="Lee J.H."/>
            <person name="Choi E."/>
            <person name="Choi E."/>
            <person name="Lee S.E."/>
            <person name="Jeon J."/>
            <person name="Kim H."/>
            <person name="Choi G."/>
            <person name="Song H."/>
            <person name="Lee J."/>
            <person name="Lee S.C."/>
            <person name="Kwon J.K."/>
            <person name="Lee H.Y."/>
            <person name="Koo N."/>
            <person name="Hong Y."/>
            <person name="Kim R.W."/>
            <person name="Kang W.H."/>
            <person name="Huh J.H."/>
            <person name="Kang B.C."/>
            <person name="Yang T.J."/>
            <person name="Lee Y.H."/>
            <person name="Bennetzen J.L."/>
            <person name="Choi D."/>
        </authorList>
    </citation>
    <scope>NUCLEOTIDE SEQUENCE [LARGE SCALE GENOMIC DNA]</scope>
    <source>
        <strain evidence="4">cv. PBC81</strain>
    </source>
</reference>
<dbReference type="InterPro" id="IPR012946">
    <property type="entry name" value="X8"/>
</dbReference>
<gene>
    <name evidence="3" type="ORF">CQW23_04166</name>
</gene>
<dbReference type="Pfam" id="PF07983">
    <property type="entry name" value="X8"/>
    <property type="match status" value="1"/>
</dbReference>
<dbReference type="PANTHER" id="PTHR46034:SF43">
    <property type="entry name" value="B2 PROTEIN-LIKE"/>
    <property type="match status" value="1"/>
</dbReference>
<dbReference type="PANTHER" id="PTHR46034">
    <property type="match status" value="1"/>
</dbReference>
<dbReference type="EMBL" id="MLFT02000002">
    <property type="protein sequence ID" value="PHT55680.1"/>
    <property type="molecule type" value="Genomic_DNA"/>
</dbReference>
<organism evidence="3 4">
    <name type="scientific">Capsicum baccatum</name>
    <name type="common">Peruvian pepper</name>
    <dbReference type="NCBI Taxonomy" id="33114"/>
    <lineage>
        <taxon>Eukaryota</taxon>
        <taxon>Viridiplantae</taxon>
        <taxon>Streptophyta</taxon>
        <taxon>Embryophyta</taxon>
        <taxon>Tracheophyta</taxon>
        <taxon>Spermatophyta</taxon>
        <taxon>Magnoliopsida</taxon>
        <taxon>eudicotyledons</taxon>
        <taxon>Gunneridae</taxon>
        <taxon>Pentapetalae</taxon>
        <taxon>asterids</taxon>
        <taxon>lamiids</taxon>
        <taxon>Solanales</taxon>
        <taxon>Solanaceae</taxon>
        <taxon>Solanoideae</taxon>
        <taxon>Capsiceae</taxon>
        <taxon>Capsicum</taxon>
    </lineage>
</organism>
<evidence type="ECO:0000259" key="2">
    <source>
        <dbReference type="SMART" id="SM00768"/>
    </source>
</evidence>
<keyword evidence="1" id="KW-0732">Signal</keyword>
<dbReference type="OrthoDB" id="1928574at2759"/>
<proteinExistence type="predicted"/>
<accession>A0A2G2XDY4</accession>
<evidence type="ECO:0000313" key="3">
    <source>
        <dbReference type="EMBL" id="PHT55680.1"/>
    </source>
</evidence>
<comment type="caution">
    <text evidence="3">The sequence shown here is derived from an EMBL/GenBank/DDBJ whole genome shotgun (WGS) entry which is preliminary data.</text>
</comment>
<dbReference type="InterPro" id="IPR044832">
    <property type="entry name" value="NRP-like"/>
</dbReference>
<reference evidence="4" key="2">
    <citation type="journal article" date="2017" name="J. Anim. Genet.">
        <title>Multiple reference genome sequences of hot pepper reveal the massive evolution of plant disease resistance genes by retroduplication.</title>
        <authorList>
            <person name="Kim S."/>
            <person name="Park J."/>
            <person name="Yeom S.-I."/>
            <person name="Kim Y.-M."/>
            <person name="Seo E."/>
            <person name="Kim K.-T."/>
            <person name="Kim M.-S."/>
            <person name="Lee J.M."/>
            <person name="Cheong K."/>
            <person name="Shin H.-S."/>
            <person name="Kim S.-B."/>
            <person name="Han K."/>
            <person name="Lee J."/>
            <person name="Park M."/>
            <person name="Lee H.-A."/>
            <person name="Lee H.-Y."/>
            <person name="Lee Y."/>
            <person name="Oh S."/>
            <person name="Lee J.H."/>
            <person name="Choi E."/>
            <person name="Choi E."/>
            <person name="Lee S.E."/>
            <person name="Jeon J."/>
            <person name="Kim H."/>
            <person name="Choi G."/>
            <person name="Song H."/>
            <person name="Lee J."/>
            <person name="Lee S.-C."/>
            <person name="Kwon J.-K."/>
            <person name="Lee H.-Y."/>
            <person name="Koo N."/>
            <person name="Hong Y."/>
            <person name="Kim R.W."/>
            <person name="Kang W.-H."/>
            <person name="Huh J.H."/>
            <person name="Kang B.-C."/>
            <person name="Yang T.-J."/>
            <person name="Lee Y.-H."/>
            <person name="Bennetzen J.L."/>
            <person name="Choi D."/>
        </authorList>
    </citation>
    <scope>NUCLEOTIDE SEQUENCE [LARGE SCALE GENOMIC DNA]</scope>
    <source>
        <strain evidence="4">cv. PBC81</strain>
    </source>
</reference>
<protein>
    <submittedName>
        <fullName evidence="3">B2 protein</fullName>
    </submittedName>
</protein>
<dbReference type="SMART" id="SM00768">
    <property type="entry name" value="X8"/>
    <property type="match status" value="1"/>
</dbReference>
<name>A0A2G2XDY4_CAPBA</name>
<dbReference type="GO" id="GO:0034976">
    <property type="term" value="P:response to endoplasmic reticulum stress"/>
    <property type="evidence" value="ECO:0007669"/>
    <property type="project" value="InterPro"/>
</dbReference>
<evidence type="ECO:0000256" key="1">
    <source>
        <dbReference type="ARBA" id="ARBA00022729"/>
    </source>
</evidence>
<keyword evidence="4" id="KW-1185">Reference proteome</keyword>
<dbReference type="AlphaFoldDB" id="A0A2G2XDY4"/>